<protein>
    <submittedName>
        <fullName evidence="1">Uncharacterized protein</fullName>
    </submittedName>
</protein>
<dbReference type="AlphaFoldDB" id="A0A6C0L8E2"/>
<accession>A0A6C0L8E2</accession>
<reference evidence="1" key="1">
    <citation type="journal article" date="2020" name="Nature">
        <title>Giant virus diversity and host interactions through global metagenomics.</title>
        <authorList>
            <person name="Schulz F."/>
            <person name="Roux S."/>
            <person name="Paez-Espino D."/>
            <person name="Jungbluth S."/>
            <person name="Walsh D.A."/>
            <person name="Denef V.J."/>
            <person name="McMahon K.D."/>
            <person name="Konstantinidis K.T."/>
            <person name="Eloe-Fadrosh E.A."/>
            <person name="Kyrpides N.C."/>
            <person name="Woyke T."/>
        </authorList>
    </citation>
    <scope>NUCLEOTIDE SEQUENCE</scope>
    <source>
        <strain evidence="1">GVMAG-M-3300027759-16</strain>
    </source>
</reference>
<name>A0A6C0L8E2_9ZZZZ</name>
<organism evidence="1">
    <name type="scientific">viral metagenome</name>
    <dbReference type="NCBI Taxonomy" id="1070528"/>
    <lineage>
        <taxon>unclassified sequences</taxon>
        <taxon>metagenomes</taxon>
        <taxon>organismal metagenomes</taxon>
    </lineage>
</organism>
<evidence type="ECO:0000313" key="1">
    <source>
        <dbReference type="EMBL" id="QHU26405.1"/>
    </source>
</evidence>
<proteinExistence type="predicted"/>
<sequence>MSVLDDCKALVTAGDLKGLQEYYADVQSELASNWQYLYQKVYLHACLKKKVEIVDWLTSLFPSFDPVSQIAMRQMFPYGRHLLAR</sequence>
<dbReference type="EMBL" id="MN740440">
    <property type="protein sequence ID" value="QHU26405.1"/>
    <property type="molecule type" value="Genomic_DNA"/>
</dbReference>